<evidence type="ECO:0000256" key="2">
    <source>
        <dbReference type="ARBA" id="ARBA00004115"/>
    </source>
</evidence>
<evidence type="ECO:0000256" key="1">
    <source>
        <dbReference type="ARBA" id="ARBA00002205"/>
    </source>
</evidence>
<dbReference type="Proteomes" id="UP000094236">
    <property type="component" value="Unassembled WGS sequence"/>
</dbReference>
<dbReference type="GO" id="GO:0005789">
    <property type="term" value="C:endoplasmic reticulum membrane"/>
    <property type="evidence" value="ECO:0007669"/>
    <property type="project" value="UniProtKB-SubCell"/>
</dbReference>
<dbReference type="AlphaFoldDB" id="A0A1E4TNY3"/>
<proteinExistence type="inferred from homology"/>
<keyword evidence="9 12" id="KW-1133">Transmembrane helix</keyword>
<sequence length="211" mass="23961">MLRVLIVIFVFLVSSSLGFEINGRIELPLLATGEPDYTITSRTRIELLPLSKYNDNNNKKILHGSVLKDGSFHIPDVNDLGSYQLVISSLDYHFLKNRFKIDIGDKTISAYEFPIGSEYTTTIKTSYPILITKDSLIRRNYIEQRSKSIIESISRPISIILNNRIYLACAVLILLTALLPTLINYLDPEFNEKVKDLNTQQQSLPPPNKSD</sequence>
<name>A0A1E4TNY3_PACTA</name>
<comment type="similarity">
    <text evidence="3">Belongs to the SOP4 family.</text>
</comment>
<evidence type="ECO:0000256" key="12">
    <source>
        <dbReference type="SAM" id="Phobius"/>
    </source>
</evidence>
<evidence type="ECO:0000256" key="3">
    <source>
        <dbReference type="ARBA" id="ARBA00007486"/>
    </source>
</evidence>
<dbReference type="EMBL" id="KV454018">
    <property type="protein sequence ID" value="ODV93451.1"/>
    <property type="molecule type" value="Genomic_DNA"/>
</dbReference>
<evidence type="ECO:0000313" key="15">
    <source>
        <dbReference type="Proteomes" id="UP000094236"/>
    </source>
</evidence>
<dbReference type="GO" id="GO:0015031">
    <property type="term" value="P:protein transport"/>
    <property type="evidence" value="ECO:0007669"/>
    <property type="project" value="UniProtKB-KW"/>
</dbReference>
<gene>
    <name evidence="14" type="ORF">PACTADRAFT_36068</name>
</gene>
<organism evidence="14 15">
    <name type="scientific">Pachysolen tannophilus NRRL Y-2460</name>
    <dbReference type="NCBI Taxonomy" id="669874"/>
    <lineage>
        <taxon>Eukaryota</taxon>
        <taxon>Fungi</taxon>
        <taxon>Dikarya</taxon>
        <taxon>Ascomycota</taxon>
        <taxon>Saccharomycotina</taxon>
        <taxon>Pichiomycetes</taxon>
        <taxon>Pachysolenaceae</taxon>
        <taxon>Pachysolen</taxon>
    </lineage>
</organism>
<evidence type="ECO:0000256" key="9">
    <source>
        <dbReference type="ARBA" id="ARBA00022989"/>
    </source>
</evidence>
<feature type="signal peptide" evidence="13">
    <location>
        <begin position="1"/>
        <end position="18"/>
    </location>
</feature>
<keyword evidence="7 13" id="KW-0732">Signal</keyword>
<protein>
    <recommendedName>
        <fullName evidence="4">Protein SOP4</fullName>
    </recommendedName>
</protein>
<evidence type="ECO:0000256" key="4">
    <source>
        <dbReference type="ARBA" id="ARBA00020106"/>
    </source>
</evidence>
<keyword evidence="10 12" id="KW-0472">Membrane</keyword>
<evidence type="ECO:0000256" key="11">
    <source>
        <dbReference type="ARBA" id="ARBA00023180"/>
    </source>
</evidence>
<keyword evidence="15" id="KW-1185">Reference proteome</keyword>
<dbReference type="STRING" id="669874.A0A1E4TNY3"/>
<accession>A0A1E4TNY3</accession>
<dbReference type="OrthoDB" id="4085072at2759"/>
<evidence type="ECO:0000256" key="6">
    <source>
        <dbReference type="ARBA" id="ARBA00022692"/>
    </source>
</evidence>
<evidence type="ECO:0000256" key="7">
    <source>
        <dbReference type="ARBA" id="ARBA00022729"/>
    </source>
</evidence>
<comment type="subcellular location">
    <subcellularLocation>
        <location evidence="2">Endoplasmic reticulum membrane</location>
        <topology evidence="2">Single-pass type I membrane protein</topology>
    </subcellularLocation>
</comment>
<feature type="transmembrane region" description="Helical" evidence="12">
    <location>
        <begin position="165"/>
        <end position="186"/>
    </location>
</feature>
<keyword evidence="11" id="KW-0325">Glycoprotein</keyword>
<keyword evidence="5" id="KW-0813">Transport</keyword>
<dbReference type="Pfam" id="PF17081">
    <property type="entry name" value="SOP4"/>
    <property type="match status" value="1"/>
</dbReference>
<comment type="function">
    <text evidence="1">Involved in the export of PMA1, possibly through the monitoring or assisting of PMA1 folding and acquisition of competence to enter vesicles.</text>
</comment>
<reference evidence="15" key="1">
    <citation type="submission" date="2016-05" db="EMBL/GenBank/DDBJ databases">
        <title>Comparative genomics of biotechnologically important yeasts.</title>
        <authorList>
            <consortium name="DOE Joint Genome Institute"/>
            <person name="Riley R."/>
            <person name="Haridas S."/>
            <person name="Wolfe K.H."/>
            <person name="Lopes M.R."/>
            <person name="Hittinger C.T."/>
            <person name="Goker M."/>
            <person name="Salamov A."/>
            <person name="Wisecaver J."/>
            <person name="Long T.M."/>
            <person name="Aerts A.L."/>
            <person name="Barry K."/>
            <person name="Choi C."/>
            <person name="Clum A."/>
            <person name="Coughlan A.Y."/>
            <person name="Deshpande S."/>
            <person name="Douglass A.P."/>
            <person name="Hanson S.J."/>
            <person name="Klenk H.-P."/>
            <person name="Labutti K."/>
            <person name="Lapidus A."/>
            <person name="Lindquist E."/>
            <person name="Lipzen A."/>
            <person name="Meier-Kolthoff J.P."/>
            <person name="Ohm R.A."/>
            <person name="Otillar R.P."/>
            <person name="Pangilinan J."/>
            <person name="Peng Y."/>
            <person name="Rokas A."/>
            <person name="Rosa C.A."/>
            <person name="Scheuner C."/>
            <person name="Sibirny A.A."/>
            <person name="Slot J.C."/>
            <person name="Stielow J.B."/>
            <person name="Sun H."/>
            <person name="Kurtzman C.P."/>
            <person name="Blackwell M."/>
            <person name="Grigoriev I.V."/>
            <person name="Jeffries T.W."/>
        </authorList>
    </citation>
    <scope>NUCLEOTIDE SEQUENCE [LARGE SCALE GENOMIC DNA]</scope>
    <source>
        <strain evidence="15">NRRL Y-2460</strain>
    </source>
</reference>
<evidence type="ECO:0000256" key="5">
    <source>
        <dbReference type="ARBA" id="ARBA00022448"/>
    </source>
</evidence>
<keyword evidence="8" id="KW-0653">Protein transport</keyword>
<keyword evidence="6 12" id="KW-0812">Transmembrane</keyword>
<evidence type="ECO:0000256" key="10">
    <source>
        <dbReference type="ARBA" id="ARBA00023136"/>
    </source>
</evidence>
<evidence type="ECO:0000256" key="8">
    <source>
        <dbReference type="ARBA" id="ARBA00022927"/>
    </source>
</evidence>
<evidence type="ECO:0000313" key="14">
    <source>
        <dbReference type="EMBL" id="ODV93451.1"/>
    </source>
</evidence>
<dbReference type="InterPro" id="IPR031395">
    <property type="entry name" value="Sop4"/>
</dbReference>
<evidence type="ECO:0000256" key="13">
    <source>
        <dbReference type="SAM" id="SignalP"/>
    </source>
</evidence>
<feature type="chain" id="PRO_5009163280" description="Protein SOP4" evidence="13">
    <location>
        <begin position="19"/>
        <end position="211"/>
    </location>
</feature>